<dbReference type="InterPro" id="IPR025997">
    <property type="entry name" value="SBP_2_dom"/>
</dbReference>
<protein>
    <submittedName>
        <fullName evidence="4">Sugar ABC transporter substrate-binding protein</fullName>
    </submittedName>
</protein>
<dbReference type="InterPro" id="IPR028082">
    <property type="entry name" value="Peripla_BP_I"/>
</dbReference>
<reference evidence="4" key="2">
    <citation type="submission" date="2020-09" db="EMBL/GenBank/DDBJ databases">
        <authorList>
            <person name="Sun Q."/>
            <person name="Zhou Y."/>
        </authorList>
    </citation>
    <scope>NUCLEOTIDE SEQUENCE</scope>
    <source>
        <strain evidence="4">CGMCC 4.7272</strain>
    </source>
</reference>
<feature type="domain" description="Periplasmic binding protein" evidence="3">
    <location>
        <begin position="84"/>
        <end position="326"/>
    </location>
</feature>
<dbReference type="AlphaFoldDB" id="A0A917NUG2"/>
<dbReference type="PANTHER" id="PTHR30036">
    <property type="entry name" value="D-XYLOSE-BINDING PERIPLASMIC PROTEIN"/>
    <property type="match status" value="1"/>
</dbReference>
<dbReference type="Gene3D" id="3.40.50.2300">
    <property type="match status" value="2"/>
</dbReference>
<dbReference type="PANTHER" id="PTHR30036:SF7">
    <property type="entry name" value="ABC TRANSPORTER PERIPLASMIC-BINDING PROTEIN YPHF"/>
    <property type="match status" value="1"/>
</dbReference>
<comment type="caution">
    <text evidence="4">The sequence shown here is derived from an EMBL/GenBank/DDBJ whole genome shotgun (WGS) entry which is preliminary data.</text>
</comment>
<dbReference type="GO" id="GO:0030246">
    <property type="term" value="F:carbohydrate binding"/>
    <property type="evidence" value="ECO:0007669"/>
    <property type="project" value="TreeGrafter"/>
</dbReference>
<keyword evidence="5" id="KW-1185">Reference proteome</keyword>
<dbReference type="InterPro" id="IPR050555">
    <property type="entry name" value="Bact_Solute-Bind_Prot2"/>
</dbReference>
<dbReference type="Proteomes" id="UP000625682">
    <property type="component" value="Unassembled WGS sequence"/>
</dbReference>
<evidence type="ECO:0000256" key="2">
    <source>
        <dbReference type="ARBA" id="ARBA00007639"/>
    </source>
</evidence>
<dbReference type="GO" id="GO:0030288">
    <property type="term" value="C:outer membrane-bounded periplasmic space"/>
    <property type="evidence" value="ECO:0007669"/>
    <property type="project" value="TreeGrafter"/>
</dbReference>
<dbReference type="CDD" id="cd06312">
    <property type="entry name" value="PBP1_ABC_sugar_binding-like"/>
    <property type="match status" value="1"/>
</dbReference>
<dbReference type="SUPFAM" id="SSF53822">
    <property type="entry name" value="Periplasmic binding protein-like I"/>
    <property type="match status" value="1"/>
</dbReference>
<name>A0A917NUG2_9ACTN</name>
<dbReference type="Pfam" id="PF13407">
    <property type="entry name" value="Peripla_BP_4"/>
    <property type="match status" value="1"/>
</dbReference>
<proteinExistence type="inferred from homology"/>
<accession>A0A917NUG2</accession>
<reference evidence="4" key="1">
    <citation type="journal article" date="2014" name="Int. J. Syst. Evol. Microbiol.">
        <title>Complete genome sequence of Corynebacterium casei LMG S-19264T (=DSM 44701T), isolated from a smear-ripened cheese.</title>
        <authorList>
            <consortium name="US DOE Joint Genome Institute (JGI-PGF)"/>
            <person name="Walter F."/>
            <person name="Albersmeier A."/>
            <person name="Kalinowski J."/>
            <person name="Ruckert C."/>
        </authorList>
    </citation>
    <scope>NUCLEOTIDE SEQUENCE</scope>
    <source>
        <strain evidence="4">CGMCC 4.7272</strain>
    </source>
</reference>
<evidence type="ECO:0000313" key="5">
    <source>
        <dbReference type="Proteomes" id="UP000625682"/>
    </source>
</evidence>
<comment type="similarity">
    <text evidence="2">Belongs to the bacterial solute-binding protein 2 family.</text>
</comment>
<gene>
    <name evidence="4" type="ORF">GCM10012282_23490</name>
</gene>
<evidence type="ECO:0000313" key="4">
    <source>
        <dbReference type="EMBL" id="GGJ26314.1"/>
    </source>
</evidence>
<sequence>MSHPLVPLPLPTLLLLGRAARCRISMNTPPASSASPRSARVTAVVAGLAAVCLLAAGCSGSGSDGADSDQGAAGAGTARLKVALITHGAKGDTFWERVRKGAQAAAAKDDIELTYTSDPGAAAQADLVRDAIKDKVDGIAVTLAKPDAMKSAIAQAKAAGIPVVGLNSGIDAWRSAGLLQFFGQDESTAGRALGDKLNALKVRHALCVIHEQGNVGLEARCAGVKKTFTGDTENLYVNGTDLDTVTAALAARLNQDSSIDEVVTLGAQFALSAVKSVDQSNSKAKIATFDLDHDIVGAIKSGDVQFAVDQQPYLQGYLAVDSLWLYKSNGNFSGGGSAPVLTGPAFVTKQNIADVARFAANGTR</sequence>
<evidence type="ECO:0000256" key="1">
    <source>
        <dbReference type="ARBA" id="ARBA00004196"/>
    </source>
</evidence>
<dbReference type="EMBL" id="BMMU01000006">
    <property type="protein sequence ID" value="GGJ26314.1"/>
    <property type="molecule type" value="Genomic_DNA"/>
</dbReference>
<organism evidence="4 5">
    <name type="scientific">Streptomyces lacrimifluminis</name>
    <dbReference type="NCBI Taxonomy" id="1500077"/>
    <lineage>
        <taxon>Bacteria</taxon>
        <taxon>Bacillati</taxon>
        <taxon>Actinomycetota</taxon>
        <taxon>Actinomycetes</taxon>
        <taxon>Kitasatosporales</taxon>
        <taxon>Streptomycetaceae</taxon>
        <taxon>Streptomyces</taxon>
    </lineage>
</organism>
<comment type="subcellular location">
    <subcellularLocation>
        <location evidence="1">Cell envelope</location>
    </subcellularLocation>
</comment>
<evidence type="ECO:0000259" key="3">
    <source>
        <dbReference type="Pfam" id="PF13407"/>
    </source>
</evidence>